<organism evidence="1 2">
    <name type="scientific">Dermatophagoides pteronyssinus</name>
    <name type="common">European house dust mite</name>
    <dbReference type="NCBI Taxonomy" id="6956"/>
    <lineage>
        <taxon>Eukaryota</taxon>
        <taxon>Metazoa</taxon>
        <taxon>Ecdysozoa</taxon>
        <taxon>Arthropoda</taxon>
        <taxon>Chelicerata</taxon>
        <taxon>Arachnida</taxon>
        <taxon>Acari</taxon>
        <taxon>Acariformes</taxon>
        <taxon>Sarcoptiformes</taxon>
        <taxon>Astigmata</taxon>
        <taxon>Psoroptidia</taxon>
        <taxon>Analgoidea</taxon>
        <taxon>Pyroglyphidae</taxon>
        <taxon>Dermatophagoidinae</taxon>
        <taxon>Dermatophagoides</taxon>
    </lineage>
</organism>
<proteinExistence type="predicted"/>
<dbReference type="EMBL" id="NJHN03000095">
    <property type="protein sequence ID" value="KAH9415918.1"/>
    <property type="molecule type" value="Genomic_DNA"/>
</dbReference>
<gene>
    <name evidence="1" type="ORF">DERP_000412</name>
</gene>
<accession>A0ABQ8J043</accession>
<reference evidence="1 2" key="2">
    <citation type="journal article" date="2022" name="Mol. Biol. Evol.">
        <title>Comparative Genomics Reveals Insights into the Divergent Evolution of Astigmatic Mites and Household Pest Adaptations.</title>
        <authorList>
            <person name="Xiong Q."/>
            <person name="Wan A.T."/>
            <person name="Liu X."/>
            <person name="Fung C.S."/>
            <person name="Xiao X."/>
            <person name="Malainual N."/>
            <person name="Hou J."/>
            <person name="Wang L."/>
            <person name="Wang M."/>
            <person name="Yang K.Y."/>
            <person name="Cui Y."/>
            <person name="Leung E.L."/>
            <person name="Nong W."/>
            <person name="Shin S.K."/>
            <person name="Au S.W."/>
            <person name="Jeong K.Y."/>
            <person name="Chew F.T."/>
            <person name="Hui J.H."/>
            <person name="Leung T.F."/>
            <person name="Tungtrongchitr A."/>
            <person name="Zhong N."/>
            <person name="Liu Z."/>
            <person name="Tsui S.K."/>
        </authorList>
    </citation>
    <scope>NUCLEOTIDE SEQUENCE [LARGE SCALE GENOMIC DNA]</scope>
    <source>
        <strain evidence="1">Derp</strain>
    </source>
</reference>
<evidence type="ECO:0000313" key="2">
    <source>
        <dbReference type="Proteomes" id="UP000887458"/>
    </source>
</evidence>
<name>A0ABQ8J043_DERPT</name>
<protein>
    <submittedName>
        <fullName evidence="1">Uncharacterized protein</fullName>
    </submittedName>
</protein>
<comment type="caution">
    <text evidence="1">The sequence shown here is derived from an EMBL/GenBank/DDBJ whole genome shotgun (WGS) entry which is preliminary data.</text>
</comment>
<evidence type="ECO:0000313" key="1">
    <source>
        <dbReference type="EMBL" id="KAH9415918.1"/>
    </source>
</evidence>
<dbReference type="Proteomes" id="UP000887458">
    <property type="component" value="Unassembled WGS sequence"/>
</dbReference>
<reference evidence="1 2" key="1">
    <citation type="journal article" date="2018" name="J. Allergy Clin. Immunol.">
        <title>High-quality assembly of Dermatophagoides pteronyssinus genome and transcriptome reveals a wide range of novel allergens.</title>
        <authorList>
            <person name="Liu X.Y."/>
            <person name="Yang K.Y."/>
            <person name="Wang M.Q."/>
            <person name="Kwok J.S."/>
            <person name="Zeng X."/>
            <person name="Yang Z."/>
            <person name="Xiao X.J."/>
            <person name="Lau C.P."/>
            <person name="Li Y."/>
            <person name="Huang Z.M."/>
            <person name="Ba J.G."/>
            <person name="Yim A.K."/>
            <person name="Ouyang C.Y."/>
            <person name="Ngai S.M."/>
            <person name="Chan T.F."/>
            <person name="Leung E.L."/>
            <person name="Liu L."/>
            <person name="Liu Z.G."/>
            <person name="Tsui S.K."/>
        </authorList>
    </citation>
    <scope>NUCLEOTIDE SEQUENCE [LARGE SCALE GENOMIC DNA]</scope>
    <source>
        <strain evidence="1">Derp</strain>
    </source>
</reference>
<keyword evidence="2" id="KW-1185">Reference proteome</keyword>
<sequence>MNYPAGNIAVIIKYLLPEIISIRDKIRSVEPLVDICWTSYSSSSTISPHLCQSFIIGFQDAISR</sequence>